<dbReference type="STRING" id="1802391.A3D72_00180"/>
<dbReference type="GO" id="GO:0004252">
    <property type="term" value="F:serine-type endopeptidase activity"/>
    <property type="evidence" value="ECO:0007669"/>
    <property type="project" value="InterPro"/>
</dbReference>
<protein>
    <recommendedName>
        <fullName evidence="3 6">Signal peptidase I</fullName>
        <ecNumber evidence="3 6">3.4.21.89</ecNumber>
    </recommendedName>
</protein>
<dbReference type="GO" id="GO:0016020">
    <property type="term" value="C:membrane"/>
    <property type="evidence" value="ECO:0007669"/>
    <property type="project" value="UniProtKB-SubCell"/>
</dbReference>
<dbReference type="CDD" id="cd06530">
    <property type="entry name" value="S26_SPase_I"/>
    <property type="match status" value="1"/>
</dbReference>
<comment type="caution">
    <text evidence="8">The sequence shown here is derived from an EMBL/GenBank/DDBJ whole genome shotgun (WGS) entry which is preliminary data.</text>
</comment>
<dbReference type="PANTHER" id="PTHR43390:SF1">
    <property type="entry name" value="CHLOROPLAST PROCESSING PEPTIDASE"/>
    <property type="match status" value="1"/>
</dbReference>
<dbReference type="PROSITE" id="PS00760">
    <property type="entry name" value="SPASE_I_2"/>
    <property type="match status" value="1"/>
</dbReference>
<sequence length="188" mass="21549">MAEMIRVVVISLAIILPIRYFLIQPFYVKGASMEPNFYDHEYLIIDELSYRFREPERGDIVVFRYPRDPRQYFIKRVIGLPGETVVVSRGQVTVINGENFAGLALDENDYLSDGVITAGDKRVTLLAGEYYLLGDNRASSLDSRIFGPVSRELIVGRVWVRGWPIDKLSIFETPLYQDDSGKLRPEPR</sequence>
<dbReference type="Gene3D" id="2.10.109.10">
    <property type="entry name" value="Umud Fragment, subunit A"/>
    <property type="match status" value="1"/>
</dbReference>
<evidence type="ECO:0000313" key="8">
    <source>
        <dbReference type="EMBL" id="OGL73828.1"/>
    </source>
</evidence>
<reference evidence="8 9" key="1">
    <citation type="journal article" date="2016" name="Nat. Commun.">
        <title>Thousands of microbial genomes shed light on interconnected biogeochemical processes in an aquifer system.</title>
        <authorList>
            <person name="Anantharaman K."/>
            <person name="Brown C.T."/>
            <person name="Hug L.A."/>
            <person name="Sharon I."/>
            <person name="Castelle C.J."/>
            <person name="Probst A.J."/>
            <person name="Thomas B.C."/>
            <person name="Singh A."/>
            <person name="Wilkins M.J."/>
            <person name="Karaoz U."/>
            <person name="Brodie E.L."/>
            <person name="Williams K.H."/>
            <person name="Hubbard S.S."/>
            <person name="Banfield J.F."/>
        </authorList>
    </citation>
    <scope>NUCLEOTIDE SEQUENCE [LARGE SCALE GENOMIC DNA]</scope>
</reference>
<evidence type="ECO:0000256" key="6">
    <source>
        <dbReference type="RuleBase" id="RU362042"/>
    </source>
</evidence>
<dbReference type="InterPro" id="IPR036286">
    <property type="entry name" value="LexA/Signal_pep-like_sf"/>
</dbReference>
<keyword evidence="6" id="KW-0645">Protease</keyword>
<evidence type="ECO:0000256" key="2">
    <source>
        <dbReference type="ARBA" id="ARBA00009370"/>
    </source>
</evidence>
<evidence type="ECO:0000256" key="1">
    <source>
        <dbReference type="ARBA" id="ARBA00000677"/>
    </source>
</evidence>
<dbReference type="InterPro" id="IPR019533">
    <property type="entry name" value="Peptidase_S26"/>
</dbReference>
<dbReference type="EC" id="3.4.21.89" evidence="3 6"/>
<dbReference type="GO" id="GO:0009003">
    <property type="term" value="F:signal peptidase activity"/>
    <property type="evidence" value="ECO:0007669"/>
    <property type="project" value="UniProtKB-EC"/>
</dbReference>
<keyword evidence="4 6" id="KW-0378">Hydrolase</keyword>
<dbReference type="InterPro" id="IPR019757">
    <property type="entry name" value="Pept_S26A_signal_pept_1_Lys-AS"/>
</dbReference>
<proteinExistence type="inferred from homology"/>
<comment type="subcellular location">
    <subcellularLocation>
        <location evidence="6">Membrane</location>
        <topology evidence="6">Single-pass type II membrane protein</topology>
    </subcellularLocation>
</comment>
<accession>A0A1F7U7M2</accession>
<comment type="catalytic activity">
    <reaction evidence="1 6">
        <text>Cleavage of hydrophobic, N-terminal signal or leader sequences from secreted and periplasmic proteins.</text>
        <dbReference type="EC" id="3.4.21.89"/>
    </reaction>
</comment>
<dbReference type="PANTHER" id="PTHR43390">
    <property type="entry name" value="SIGNAL PEPTIDASE I"/>
    <property type="match status" value="1"/>
</dbReference>
<dbReference type="NCBIfam" id="TIGR02227">
    <property type="entry name" value="sigpep_I_bact"/>
    <property type="match status" value="1"/>
</dbReference>
<dbReference type="InterPro" id="IPR000223">
    <property type="entry name" value="Pept_S26A_signal_pept_1"/>
</dbReference>
<dbReference type="Pfam" id="PF10502">
    <property type="entry name" value="Peptidase_S26"/>
    <property type="match status" value="1"/>
</dbReference>
<dbReference type="AlphaFoldDB" id="A0A1F7U7M2"/>
<comment type="similarity">
    <text evidence="2 6">Belongs to the peptidase S26 family.</text>
</comment>
<dbReference type="GO" id="GO:0006465">
    <property type="term" value="P:signal peptide processing"/>
    <property type="evidence" value="ECO:0007669"/>
    <property type="project" value="InterPro"/>
</dbReference>
<dbReference type="PRINTS" id="PR00727">
    <property type="entry name" value="LEADERPTASE"/>
</dbReference>
<organism evidence="8 9">
    <name type="scientific">Candidatus Uhrbacteria bacterium RIFCSPHIGHO2_02_FULL_57_19</name>
    <dbReference type="NCBI Taxonomy" id="1802391"/>
    <lineage>
        <taxon>Bacteria</taxon>
        <taxon>Candidatus Uhriibacteriota</taxon>
    </lineage>
</organism>
<dbReference type="Proteomes" id="UP000176303">
    <property type="component" value="Unassembled WGS sequence"/>
</dbReference>
<evidence type="ECO:0000256" key="5">
    <source>
        <dbReference type="PIRSR" id="PIRSR600223-1"/>
    </source>
</evidence>
<evidence type="ECO:0000256" key="3">
    <source>
        <dbReference type="ARBA" id="ARBA00013208"/>
    </source>
</evidence>
<evidence type="ECO:0000313" key="9">
    <source>
        <dbReference type="Proteomes" id="UP000176303"/>
    </source>
</evidence>
<name>A0A1F7U7M2_9BACT</name>
<feature type="active site" evidence="5">
    <location>
        <position position="32"/>
    </location>
</feature>
<feature type="active site" evidence="5">
    <location>
        <position position="75"/>
    </location>
</feature>
<evidence type="ECO:0000259" key="7">
    <source>
        <dbReference type="Pfam" id="PF10502"/>
    </source>
</evidence>
<dbReference type="SUPFAM" id="SSF51306">
    <property type="entry name" value="LexA/Signal peptidase"/>
    <property type="match status" value="1"/>
</dbReference>
<feature type="domain" description="Peptidase S26" evidence="7">
    <location>
        <begin position="2"/>
        <end position="163"/>
    </location>
</feature>
<dbReference type="EMBL" id="MGDZ01000018">
    <property type="protein sequence ID" value="OGL73828.1"/>
    <property type="molecule type" value="Genomic_DNA"/>
</dbReference>
<gene>
    <name evidence="8" type="ORF">A3D72_00180</name>
</gene>
<evidence type="ECO:0000256" key="4">
    <source>
        <dbReference type="ARBA" id="ARBA00022801"/>
    </source>
</evidence>